<sequence>MSDQDRDPGRTDERPAVGSDRPATPAEAGPSAADRAAAGPAAPDPTPPPAAAGTDEVAAAQPATTGAPEPVDTPPGEDVTQVVPAASANASSTPDAVPPGASGGERQWAEGAPPPEYASPQQAAADPSVPAGDATPAGWAQPAAAADRATGTPTDRTDQLAGQGTEAAGYASEPSGYATDTYGQPPAAAPQPALGSYGQQPAPGPYQPVAGQPAPGQPAPGQPGPGQPVPGQPGPGQPVGGPTDATGQFGATQQIPAYAPAGYGMPAWQQPGPYGPKPPSRARRWVAAGAAAVILVLAGGLVGGATVHALDGNTPMESTVVSSPVSVKGGSLADMVKQVRPSVVSLKVQAGDSGDEGSGVIISTNGMIVTNNHVVEAAADGNGSIQVTFDDGTTAPAKIVGRDPSGDLAVVQAQGKSHLKPAVIGNSDKLAPGDGVVAIGSPLGLEGTVTQGIVSALNRSYTVSTEQQPQRQNPFDFQDPQKQQQQQGSGAITIPNAIQTDAAINPGNSGGPLLNMSGQVIGINSAIRSSDSSGGGQGGSIGIGFAIPINVAKATADKLIKGEKVQHPLFGVSVATASDSNGNGSGALVAAVTKGGPADKAGLKKGDVITQVDDTKVASSDALVSVVAQHQPGDKVKVTYTRNGKTHTATATLAAAK</sequence>
<feature type="compositionally biased region" description="Low complexity" evidence="4">
    <location>
        <begin position="133"/>
        <end position="154"/>
    </location>
</feature>
<dbReference type="AlphaFoldDB" id="A0A810LA82"/>
<feature type="compositionally biased region" description="Low complexity" evidence="4">
    <location>
        <begin position="472"/>
        <end position="487"/>
    </location>
</feature>
<accession>A0A810LA82</accession>
<keyword evidence="5" id="KW-0472">Membrane</keyword>
<dbReference type="InterPro" id="IPR036034">
    <property type="entry name" value="PDZ_sf"/>
</dbReference>
<keyword evidence="8" id="KW-1185">Reference proteome</keyword>
<evidence type="ECO:0000256" key="1">
    <source>
        <dbReference type="ARBA" id="ARBA00010541"/>
    </source>
</evidence>
<dbReference type="InterPro" id="IPR051201">
    <property type="entry name" value="Chloro_Bact_Ser_Proteases"/>
</dbReference>
<feature type="region of interest" description="Disordered" evidence="4">
    <location>
        <begin position="464"/>
        <end position="490"/>
    </location>
</feature>
<dbReference type="InterPro" id="IPR001940">
    <property type="entry name" value="Peptidase_S1C"/>
</dbReference>
<dbReference type="EMBL" id="AP023354">
    <property type="protein sequence ID" value="BCJ32474.1"/>
    <property type="molecule type" value="Genomic_DNA"/>
</dbReference>
<evidence type="ECO:0000313" key="7">
    <source>
        <dbReference type="EMBL" id="BCJ32474.1"/>
    </source>
</evidence>
<feature type="domain" description="PDZ" evidence="6">
    <location>
        <begin position="559"/>
        <end position="644"/>
    </location>
</feature>
<dbReference type="OrthoDB" id="9788136at2"/>
<dbReference type="SUPFAM" id="SSF50494">
    <property type="entry name" value="Trypsin-like serine proteases"/>
    <property type="match status" value="1"/>
</dbReference>
<evidence type="ECO:0000256" key="3">
    <source>
        <dbReference type="ARBA" id="ARBA00022801"/>
    </source>
</evidence>
<keyword evidence="2" id="KW-0645">Protease</keyword>
<feature type="compositionally biased region" description="Basic and acidic residues" evidence="4">
    <location>
        <begin position="1"/>
        <end position="15"/>
    </location>
</feature>
<proteinExistence type="inferred from homology"/>
<evidence type="ECO:0000256" key="5">
    <source>
        <dbReference type="SAM" id="Phobius"/>
    </source>
</evidence>
<feature type="compositionally biased region" description="Low complexity" evidence="4">
    <location>
        <begin position="184"/>
        <end position="214"/>
    </location>
</feature>
<dbReference type="PRINTS" id="PR00834">
    <property type="entry name" value="PROTEASES2C"/>
</dbReference>
<protein>
    <recommendedName>
        <fullName evidence="6">PDZ domain-containing protein</fullName>
    </recommendedName>
</protein>
<dbReference type="RefSeq" id="WP_051801916.1">
    <property type="nucleotide sequence ID" value="NZ_AP023354.1"/>
</dbReference>
<organism evidence="7 8">
    <name type="scientific">Actinocatenispora sera</name>
    <dbReference type="NCBI Taxonomy" id="390989"/>
    <lineage>
        <taxon>Bacteria</taxon>
        <taxon>Bacillati</taxon>
        <taxon>Actinomycetota</taxon>
        <taxon>Actinomycetes</taxon>
        <taxon>Micromonosporales</taxon>
        <taxon>Micromonosporaceae</taxon>
        <taxon>Actinocatenispora</taxon>
    </lineage>
</organism>
<dbReference type="Pfam" id="PF13365">
    <property type="entry name" value="Trypsin_2"/>
    <property type="match status" value="1"/>
</dbReference>
<dbReference type="GO" id="GO:0004252">
    <property type="term" value="F:serine-type endopeptidase activity"/>
    <property type="evidence" value="ECO:0007669"/>
    <property type="project" value="InterPro"/>
</dbReference>
<feature type="region of interest" description="Disordered" evidence="4">
    <location>
        <begin position="1"/>
        <end position="249"/>
    </location>
</feature>
<feature type="transmembrane region" description="Helical" evidence="5">
    <location>
        <begin position="285"/>
        <end position="310"/>
    </location>
</feature>
<keyword evidence="5" id="KW-0812">Transmembrane</keyword>
<dbReference type="SUPFAM" id="SSF50156">
    <property type="entry name" value="PDZ domain-like"/>
    <property type="match status" value="1"/>
</dbReference>
<evidence type="ECO:0000256" key="2">
    <source>
        <dbReference type="ARBA" id="ARBA00022670"/>
    </source>
</evidence>
<dbReference type="PANTHER" id="PTHR43343">
    <property type="entry name" value="PEPTIDASE S12"/>
    <property type="match status" value="1"/>
</dbReference>
<dbReference type="PANTHER" id="PTHR43343:SF3">
    <property type="entry name" value="PROTEASE DO-LIKE 8, CHLOROPLASTIC"/>
    <property type="match status" value="1"/>
</dbReference>
<evidence type="ECO:0000259" key="6">
    <source>
        <dbReference type="PROSITE" id="PS50106"/>
    </source>
</evidence>
<dbReference type="KEGG" id="aser:Asera_65820"/>
<feature type="compositionally biased region" description="Low complexity" evidence="4">
    <location>
        <begin position="25"/>
        <end position="41"/>
    </location>
</feature>
<dbReference type="InterPro" id="IPR043504">
    <property type="entry name" value="Peptidase_S1_PA_chymotrypsin"/>
</dbReference>
<reference evidence="7" key="1">
    <citation type="submission" date="2020-08" db="EMBL/GenBank/DDBJ databases">
        <title>Whole genome shotgun sequence of Actinocatenispora sera NBRC 101916.</title>
        <authorList>
            <person name="Komaki H."/>
            <person name="Tamura T."/>
        </authorList>
    </citation>
    <scope>NUCLEOTIDE SEQUENCE</scope>
    <source>
        <strain evidence="7">NBRC 101916</strain>
    </source>
</reference>
<dbReference type="Gene3D" id="2.30.42.10">
    <property type="match status" value="1"/>
</dbReference>
<keyword evidence="5" id="KW-1133">Transmembrane helix</keyword>
<dbReference type="Pfam" id="PF13180">
    <property type="entry name" value="PDZ_2"/>
    <property type="match status" value="1"/>
</dbReference>
<dbReference type="InterPro" id="IPR009003">
    <property type="entry name" value="Peptidase_S1_PA"/>
</dbReference>
<feature type="compositionally biased region" description="Pro residues" evidence="4">
    <location>
        <begin position="215"/>
        <end position="236"/>
    </location>
</feature>
<dbReference type="PROSITE" id="PS50106">
    <property type="entry name" value="PDZ"/>
    <property type="match status" value="1"/>
</dbReference>
<dbReference type="Proteomes" id="UP000680750">
    <property type="component" value="Chromosome"/>
</dbReference>
<gene>
    <name evidence="7" type="ORF">Asera_65820</name>
</gene>
<evidence type="ECO:0000256" key="4">
    <source>
        <dbReference type="SAM" id="MobiDB-lite"/>
    </source>
</evidence>
<comment type="similarity">
    <text evidence="1">Belongs to the peptidase S1C family.</text>
</comment>
<name>A0A810LA82_9ACTN</name>
<dbReference type="Gene3D" id="2.40.10.10">
    <property type="entry name" value="Trypsin-like serine proteases"/>
    <property type="match status" value="2"/>
</dbReference>
<dbReference type="SMART" id="SM00228">
    <property type="entry name" value="PDZ"/>
    <property type="match status" value="1"/>
</dbReference>
<keyword evidence="3" id="KW-0378">Hydrolase</keyword>
<evidence type="ECO:0000313" key="8">
    <source>
        <dbReference type="Proteomes" id="UP000680750"/>
    </source>
</evidence>
<dbReference type="GO" id="GO:0006508">
    <property type="term" value="P:proteolysis"/>
    <property type="evidence" value="ECO:0007669"/>
    <property type="project" value="UniProtKB-KW"/>
</dbReference>
<dbReference type="InterPro" id="IPR001478">
    <property type="entry name" value="PDZ"/>
</dbReference>